<dbReference type="Gene3D" id="2.60.40.10">
    <property type="entry name" value="Immunoglobulins"/>
    <property type="match status" value="1"/>
</dbReference>
<dbReference type="AlphaFoldDB" id="A0A915IMN8"/>
<keyword evidence="2" id="KW-1185">Reference proteome</keyword>
<feature type="domain" description="Fibronectin type-III" evidence="1">
    <location>
        <begin position="1"/>
        <end position="46"/>
    </location>
</feature>
<dbReference type="Pfam" id="PF00041">
    <property type="entry name" value="fn3"/>
    <property type="match status" value="1"/>
</dbReference>
<dbReference type="InterPro" id="IPR013783">
    <property type="entry name" value="Ig-like_fold"/>
</dbReference>
<dbReference type="InterPro" id="IPR003961">
    <property type="entry name" value="FN3_dom"/>
</dbReference>
<protein>
    <submittedName>
        <fullName evidence="3">Fibronectin type-III domain-containing protein</fullName>
    </submittedName>
</protein>
<dbReference type="Proteomes" id="UP000887565">
    <property type="component" value="Unplaced"/>
</dbReference>
<dbReference type="InterPro" id="IPR036116">
    <property type="entry name" value="FN3_sf"/>
</dbReference>
<sequence>MLDNDQKEHKLTGLEPLRPYIIQIRAFNDKSHGPWTPPFVVTTGRAGNLERKSYLESQVVQGDLQKSGPGLKILKEK</sequence>
<dbReference type="CDD" id="cd00063">
    <property type="entry name" value="FN3"/>
    <property type="match status" value="1"/>
</dbReference>
<evidence type="ECO:0000313" key="3">
    <source>
        <dbReference type="WBParaSite" id="nRc.2.0.1.t15437-RA"/>
    </source>
</evidence>
<name>A0A915IMN8_ROMCU</name>
<accession>A0A915IMN8</accession>
<dbReference type="PROSITE" id="PS50853">
    <property type="entry name" value="FN3"/>
    <property type="match status" value="1"/>
</dbReference>
<proteinExistence type="predicted"/>
<dbReference type="SUPFAM" id="SSF49265">
    <property type="entry name" value="Fibronectin type III"/>
    <property type="match status" value="1"/>
</dbReference>
<organism evidence="2 3">
    <name type="scientific">Romanomermis culicivorax</name>
    <name type="common">Nematode worm</name>
    <dbReference type="NCBI Taxonomy" id="13658"/>
    <lineage>
        <taxon>Eukaryota</taxon>
        <taxon>Metazoa</taxon>
        <taxon>Ecdysozoa</taxon>
        <taxon>Nematoda</taxon>
        <taxon>Enoplea</taxon>
        <taxon>Dorylaimia</taxon>
        <taxon>Mermithida</taxon>
        <taxon>Mermithoidea</taxon>
        <taxon>Mermithidae</taxon>
        <taxon>Romanomermis</taxon>
    </lineage>
</organism>
<evidence type="ECO:0000259" key="1">
    <source>
        <dbReference type="PROSITE" id="PS50853"/>
    </source>
</evidence>
<reference evidence="3" key="1">
    <citation type="submission" date="2022-11" db="UniProtKB">
        <authorList>
            <consortium name="WormBaseParasite"/>
        </authorList>
    </citation>
    <scope>IDENTIFICATION</scope>
</reference>
<evidence type="ECO:0000313" key="2">
    <source>
        <dbReference type="Proteomes" id="UP000887565"/>
    </source>
</evidence>
<dbReference type="WBParaSite" id="nRc.2.0.1.t15437-RA">
    <property type="protein sequence ID" value="nRc.2.0.1.t15437-RA"/>
    <property type="gene ID" value="nRc.2.0.1.g15437"/>
</dbReference>